<accession>A0AA35Z5F1</accession>
<dbReference type="InterPro" id="IPR013783">
    <property type="entry name" value="Ig-like_fold"/>
</dbReference>
<keyword evidence="1 3" id="KW-0732">Signal</keyword>
<protein>
    <recommendedName>
        <fullName evidence="8">Galactose oxidase-like Early set domain-containing protein</fullName>
    </recommendedName>
</protein>
<dbReference type="Proteomes" id="UP001177003">
    <property type="component" value="Chromosome 5"/>
</dbReference>
<evidence type="ECO:0000256" key="2">
    <source>
        <dbReference type="SAM" id="MobiDB-lite"/>
    </source>
</evidence>
<dbReference type="Gene3D" id="2.60.40.10">
    <property type="entry name" value="Immunoglobulins"/>
    <property type="match status" value="1"/>
</dbReference>
<dbReference type="PANTHER" id="PTHR32208">
    <property type="entry name" value="SECRETED PROTEIN-RELATED"/>
    <property type="match status" value="1"/>
</dbReference>
<evidence type="ECO:0000259" key="5">
    <source>
        <dbReference type="Pfam" id="PF09118"/>
    </source>
</evidence>
<reference evidence="6" key="1">
    <citation type="submission" date="2023-04" db="EMBL/GenBank/DDBJ databases">
        <authorList>
            <person name="Vijverberg K."/>
            <person name="Xiong W."/>
            <person name="Schranz E."/>
        </authorList>
    </citation>
    <scope>NUCLEOTIDE SEQUENCE</scope>
</reference>
<feature type="domain" description="Galactose oxidase-like Early set" evidence="5">
    <location>
        <begin position="952"/>
        <end position="1054"/>
    </location>
</feature>
<dbReference type="AlphaFoldDB" id="A0AA35Z5F1"/>
<dbReference type="InterPro" id="IPR009880">
    <property type="entry name" value="Glyoxal_oxidase_N"/>
</dbReference>
<feature type="signal peptide" evidence="3">
    <location>
        <begin position="1"/>
        <end position="23"/>
    </location>
</feature>
<dbReference type="SUPFAM" id="SSF50965">
    <property type="entry name" value="Galactose oxidase, central domain"/>
    <property type="match status" value="1"/>
</dbReference>
<feature type="chain" id="PRO_5041318437" description="Galactose oxidase-like Early set domain-containing protein" evidence="3">
    <location>
        <begin position="24"/>
        <end position="1090"/>
    </location>
</feature>
<dbReference type="PROSITE" id="PS51257">
    <property type="entry name" value="PROKAR_LIPOPROTEIN"/>
    <property type="match status" value="1"/>
</dbReference>
<dbReference type="PANTHER" id="PTHR32208:SF106">
    <property type="entry name" value="GALACTOSE OXIDASE"/>
    <property type="match status" value="1"/>
</dbReference>
<name>A0AA35Z5F1_LACSI</name>
<dbReference type="InterPro" id="IPR011043">
    <property type="entry name" value="Gal_Oxase/kelch_b-propeller"/>
</dbReference>
<dbReference type="Gene3D" id="2.130.10.80">
    <property type="entry name" value="Galactose oxidase/kelch, beta-propeller"/>
    <property type="match status" value="1"/>
</dbReference>
<dbReference type="InterPro" id="IPR014756">
    <property type="entry name" value="Ig_E-set"/>
</dbReference>
<dbReference type="Pfam" id="PF07250">
    <property type="entry name" value="Glyoxal_oxid_N"/>
    <property type="match status" value="1"/>
</dbReference>
<dbReference type="SUPFAM" id="SSF81296">
    <property type="entry name" value="E set domains"/>
    <property type="match status" value="1"/>
</dbReference>
<feature type="domain" description="Glyoxal oxidase N-terminal" evidence="4">
    <location>
        <begin position="543"/>
        <end position="943"/>
    </location>
</feature>
<evidence type="ECO:0000256" key="3">
    <source>
        <dbReference type="SAM" id="SignalP"/>
    </source>
</evidence>
<evidence type="ECO:0000256" key="1">
    <source>
        <dbReference type="ARBA" id="ARBA00022729"/>
    </source>
</evidence>
<dbReference type="InterPro" id="IPR015202">
    <property type="entry name" value="GO-like_E_set"/>
</dbReference>
<dbReference type="EMBL" id="OX465081">
    <property type="protein sequence ID" value="CAI9285978.1"/>
    <property type="molecule type" value="Genomic_DNA"/>
</dbReference>
<organism evidence="6 7">
    <name type="scientific">Lactuca saligna</name>
    <name type="common">Willowleaf lettuce</name>
    <dbReference type="NCBI Taxonomy" id="75948"/>
    <lineage>
        <taxon>Eukaryota</taxon>
        <taxon>Viridiplantae</taxon>
        <taxon>Streptophyta</taxon>
        <taxon>Embryophyta</taxon>
        <taxon>Tracheophyta</taxon>
        <taxon>Spermatophyta</taxon>
        <taxon>Magnoliopsida</taxon>
        <taxon>eudicotyledons</taxon>
        <taxon>Gunneridae</taxon>
        <taxon>Pentapetalae</taxon>
        <taxon>asterids</taxon>
        <taxon>campanulids</taxon>
        <taxon>Asterales</taxon>
        <taxon>Asteraceae</taxon>
        <taxon>Cichorioideae</taxon>
        <taxon>Cichorieae</taxon>
        <taxon>Lactucinae</taxon>
        <taxon>Lactuca</taxon>
    </lineage>
</organism>
<evidence type="ECO:0008006" key="8">
    <source>
        <dbReference type="Google" id="ProtNLM"/>
    </source>
</evidence>
<evidence type="ECO:0000313" key="6">
    <source>
        <dbReference type="EMBL" id="CAI9285978.1"/>
    </source>
</evidence>
<dbReference type="Pfam" id="PF09118">
    <property type="entry name" value="GO-like_E_set"/>
    <property type="match status" value="1"/>
</dbReference>
<dbReference type="CDD" id="cd02851">
    <property type="entry name" value="E_set_GO_C"/>
    <property type="match status" value="1"/>
</dbReference>
<keyword evidence="7" id="KW-1185">Reference proteome</keyword>
<dbReference type="InterPro" id="IPR037293">
    <property type="entry name" value="Gal_Oxidase_central_sf"/>
</dbReference>
<gene>
    <name evidence="6" type="ORF">LSALG_LOCUS25419</name>
</gene>
<feature type="region of interest" description="Disordered" evidence="2">
    <location>
        <begin position="474"/>
        <end position="512"/>
    </location>
</feature>
<evidence type="ECO:0000259" key="4">
    <source>
        <dbReference type="Pfam" id="PF07250"/>
    </source>
</evidence>
<proteinExistence type="predicted"/>
<sequence length="1090" mass="110090">MALRHLVIVLPLLFASCLGGADARKGCPCPGGGNVGKGCPCLGGCRCPGAADGGKGCPCQGGDDGGKGCPCQGGDDGGKGCPCLGGDGGKRCHCPNGCPCPAAADGGKECPCPGGGDGRKGCHCPDGCPCPAAADGGKECPCPSGGDGGKGCYCPDGCSCPAAIQGGKECICPGGGDGGKGCHCPDGCPCPASADGGKECPCPSGGDGGKGCHCPDGCPCPAAADGGKECPCPGGGDGGKGCHCPDGCPCPGANDSGKGCPCPGGTDGGKGCLCADDTDGGKGCPCAGGADGGKGCPCADGVDGGKGCPCAGGADSRKRCPCAGGADGGKGCPCACGADGGKGCPCAGGADANGCPCAGGPDGAKGCPCAGGADGGKGCPCAGGAEGGKGCNCAGGADGGKGCPCAGAADGGKGCPCAGGAEGGKGCPCAGGADGRKGCPCAGGTDGGKGCPCAGGADSGKGCPNSGGGCAPKGGDGGNDPPAPKGGGNSPKDAGGGKDTPNKKGGHYKKKAGATPFYKQPILDSDYKGEWIIHNPHCGVNAMQHQLMPNNKAVWFDTTNLGPSARELGPKGNCPPNPDNNNEPDCFAHAVQYDIESGNVKSIYVETDPWCSSGHLLPSGDLLSTGGNKMGGASVRLLKLDDPAPKFVDKKDALGAPHWYATNCILEDGSAAIIGGRDSYTYDIVGPTVDFKPNNKQLPFLQKTTAPAAGHGLRVENNLYPFCYLLPDGNIFIFANDRAISFNPQTGKTVKEYPVLKGGSRNYPPSGQSAILPLRLTADNQPVTVEVVVCGGNKADAFQNVDPRYTQNRVFTPALSDCNRIIATADNPTWQKEQDMPTPRVMGDLLQLPNGQFLLINGAKKGTSGWDDGEDPNLTPTVYMPENAKGERFRELKPTNIPRMYHSTSSVLPDGKILVAGSQSHQFYTYDGNFPTELRVEKFSPHYLDPKLEKERPVITADATDKRLKYGKDFKVTFTIKSNPTLADGDVIVTLLHPPFTTHGYSQNQRMLICAITEVDSTEVNAVAPPSGRIAPPGYYMLFISHRNIPSKGVWVQVWLKLWDQFLPPFLEERSIVPSKWLKLWDQFLGTSIS</sequence>
<evidence type="ECO:0000313" key="7">
    <source>
        <dbReference type="Proteomes" id="UP001177003"/>
    </source>
</evidence>